<feature type="compositionally biased region" description="Low complexity" evidence="1">
    <location>
        <begin position="18"/>
        <end position="30"/>
    </location>
</feature>
<gene>
    <name evidence="3" type="ORF">FGF04_12115</name>
</gene>
<feature type="transmembrane region" description="Helical" evidence="2">
    <location>
        <begin position="202"/>
        <end position="218"/>
    </location>
</feature>
<evidence type="ECO:0000256" key="1">
    <source>
        <dbReference type="SAM" id="MobiDB-lite"/>
    </source>
</evidence>
<dbReference type="OrthoDB" id="3807821at2"/>
<evidence type="ECO:0000313" key="3">
    <source>
        <dbReference type="EMBL" id="KAA0939371.1"/>
    </source>
</evidence>
<keyword evidence="3" id="KW-0436">Ligase</keyword>
<keyword evidence="4" id="KW-1185">Reference proteome</keyword>
<proteinExistence type="predicted"/>
<evidence type="ECO:0000256" key="2">
    <source>
        <dbReference type="SAM" id="Phobius"/>
    </source>
</evidence>
<dbReference type="EMBL" id="VDFC01000034">
    <property type="protein sequence ID" value="KAA0939371.1"/>
    <property type="molecule type" value="Genomic_DNA"/>
</dbReference>
<feature type="transmembrane region" description="Helical" evidence="2">
    <location>
        <begin position="248"/>
        <end position="267"/>
    </location>
</feature>
<feature type="region of interest" description="Disordered" evidence="1">
    <location>
        <begin position="1"/>
        <end position="42"/>
    </location>
</feature>
<dbReference type="GO" id="GO:0016874">
    <property type="term" value="F:ligase activity"/>
    <property type="evidence" value="ECO:0007669"/>
    <property type="project" value="UniProtKB-KW"/>
</dbReference>
<feature type="transmembrane region" description="Helical" evidence="2">
    <location>
        <begin position="128"/>
        <end position="150"/>
    </location>
</feature>
<dbReference type="AlphaFoldDB" id="A0A5B0BCS9"/>
<feature type="transmembrane region" description="Helical" evidence="2">
    <location>
        <begin position="354"/>
        <end position="374"/>
    </location>
</feature>
<dbReference type="PANTHER" id="PTHR37422:SF13">
    <property type="entry name" value="LIPOPOLYSACCHARIDE BIOSYNTHESIS PROTEIN PA4999-RELATED"/>
    <property type="match status" value="1"/>
</dbReference>
<comment type="caution">
    <text evidence="3">The sequence shown here is derived from an EMBL/GenBank/DDBJ whole genome shotgun (WGS) entry which is preliminary data.</text>
</comment>
<name>A0A5B0BCS9_9ACTN</name>
<accession>A0A5B0BCS9</accession>
<dbReference type="Proteomes" id="UP000324965">
    <property type="component" value="Unassembled WGS sequence"/>
</dbReference>
<dbReference type="InterPro" id="IPR051533">
    <property type="entry name" value="WaaL-like"/>
</dbReference>
<feature type="transmembrane region" description="Helical" evidence="2">
    <location>
        <begin position="74"/>
        <end position="95"/>
    </location>
</feature>
<sequence length="454" mass="47237">MADMDQELRPGGPPAAPDPAATAATAATADGGPGAGPPPSTGTPRTVGVVWGLLVLNTLGSAGAKTIVPLPRSLIQLVTMGALVAAFTLALVLNLRLRVRPSAYVLLLTLLLVPSLISSMQLESGLGALFRCARLALFVATLWLLTRWWDGGTTFVRHHIRMYFAVLGSVAAGALVSPGAAMPELYGGRLVGALWPLTPPQIGQYAAVIIGLTVLLVLGRRTDRTSAAVVIVPSVVLLALTHTRTATLGLLIGLVLAIGSLVLTSAAARRFFTWTVLVAVVAAVGFASALRTWFLRGQSQENLTSLTGRAKVWDALLAAPRSTGEELFGVGLGDKSFGGLPIDNSWLAVYHEQGWAGVTLVAAVFAVLGGVALLRPPSLSRACAIFLISYCAIASYTEAGLGDASPYLLHLAVAASLLAAPTPLTAAPGTPLATPLTTSVTRRRQRHVPRWARD</sequence>
<protein>
    <submittedName>
        <fullName evidence="3">O-antigen ligase domain-containing protein</fullName>
    </submittedName>
</protein>
<evidence type="ECO:0000313" key="4">
    <source>
        <dbReference type="Proteomes" id="UP000324965"/>
    </source>
</evidence>
<keyword evidence="2" id="KW-0812">Transmembrane</keyword>
<keyword evidence="2" id="KW-0472">Membrane</keyword>
<feature type="compositionally biased region" description="Low complexity" evidence="1">
    <location>
        <begin position="429"/>
        <end position="438"/>
    </location>
</feature>
<keyword evidence="2" id="KW-1133">Transmembrane helix</keyword>
<feature type="transmembrane region" description="Helical" evidence="2">
    <location>
        <begin position="274"/>
        <end position="294"/>
    </location>
</feature>
<dbReference type="PANTHER" id="PTHR37422">
    <property type="entry name" value="TEICHURONIC ACID BIOSYNTHESIS PROTEIN TUAE"/>
    <property type="match status" value="1"/>
</dbReference>
<feature type="transmembrane region" description="Helical" evidence="2">
    <location>
        <begin position="49"/>
        <end position="68"/>
    </location>
</feature>
<feature type="transmembrane region" description="Helical" evidence="2">
    <location>
        <begin position="102"/>
        <end position="122"/>
    </location>
</feature>
<organism evidence="3 4">
    <name type="scientific">Streptomyces apricus</name>
    <dbReference type="NCBI Taxonomy" id="1828112"/>
    <lineage>
        <taxon>Bacteria</taxon>
        <taxon>Bacillati</taxon>
        <taxon>Actinomycetota</taxon>
        <taxon>Actinomycetes</taxon>
        <taxon>Kitasatosporales</taxon>
        <taxon>Streptomycetaceae</taxon>
        <taxon>Streptomyces</taxon>
    </lineage>
</organism>
<feature type="transmembrane region" description="Helical" evidence="2">
    <location>
        <begin position="225"/>
        <end position="242"/>
    </location>
</feature>
<feature type="compositionally biased region" description="Basic residues" evidence="1">
    <location>
        <begin position="441"/>
        <end position="454"/>
    </location>
</feature>
<feature type="transmembrane region" description="Helical" evidence="2">
    <location>
        <begin position="162"/>
        <end position="182"/>
    </location>
</feature>
<reference evidence="3 4" key="1">
    <citation type="submission" date="2019-05" db="EMBL/GenBank/DDBJ databases">
        <authorList>
            <person name="Hariharan J."/>
            <person name="Choudoir M.J."/>
            <person name="Diebold P."/>
            <person name="Panke-Buisse K."/>
            <person name="Buckley D.H."/>
        </authorList>
    </citation>
    <scope>NUCLEOTIDE SEQUENCE [LARGE SCALE GENOMIC DNA]</scope>
    <source>
        <strain evidence="3 4">SUN51</strain>
    </source>
</reference>
<feature type="region of interest" description="Disordered" evidence="1">
    <location>
        <begin position="429"/>
        <end position="454"/>
    </location>
</feature>